<dbReference type="Gene3D" id="3.40.50.300">
    <property type="entry name" value="P-loop containing nucleotide triphosphate hydrolases"/>
    <property type="match status" value="1"/>
</dbReference>
<name>A0ABW7YXX6_9ACTN</name>
<evidence type="ECO:0000259" key="1">
    <source>
        <dbReference type="Pfam" id="PF13521"/>
    </source>
</evidence>
<accession>A0ABW7YXX6</accession>
<dbReference type="EMBL" id="JBITGY010000007">
    <property type="protein sequence ID" value="MFI6500783.1"/>
    <property type="molecule type" value="Genomic_DNA"/>
</dbReference>
<dbReference type="RefSeq" id="WP_397084924.1">
    <property type="nucleotide sequence ID" value="NZ_JBITGY010000007.1"/>
</dbReference>
<organism evidence="2 3">
    <name type="scientific">Nonomuraea typhae</name>
    <dbReference type="NCBI Taxonomy" id="2603600"/>
    <lineage>
        <taxon>Bacteria</taxon>
        <taxon>Bacillati</taxon>
        <taxon>Actinomycetota</taxon>
        <taxon>Actinomycetes</taxon>
        <taxon>Streptosporangiales</taxon>
        <taxon>Streptosporangiaceae</taxon>
        <taxon>Nonomuraea</taxon>
    </lineage>
</organism>
<feature type="domain" description="NadR/Ttd14 AAA" evidence="1">
    <location>
        <begin position="6"/>
        <end position="169"/>
    </location>
</feature>
<keyword evidence="3" id="KW-1185">Reference proteome</keyword>
<protein>
    <submittedName>
        <fullName evidence="2">AAA family ATPase</fullName>
    </submittedName>
</protein>
<evidence type="ECO:0000313" key="2">
    <source>
        <dbReference type="EMBL" id="MFI6500783.1"/>
    </source>
</evidence>
<dbReference type="InterPro" id="IPR038727">
    <property type="entry name" value="NadR/Ttd14_AAA_dom"/>
</dbReference>
<dbReference type="SUPFAM" id="SSF52540">
    <property type="entry name" value="P-loop containing nucleoside triphosphate hydrolases"/>
    <property type="match status" value="1"/>
</dbReference>
<dbReference type="Proteomes" id="UP001612741">
    <property type="component" value="Unassembled WGS sequence"/>
</dbReference>
<comment type="caution">
    <text evidence="2">The sequence shown here is derived from an EMBL/GenBank/DDBJ whole genome shotgun (WGS) entry which is preliminary data.</text>
</comment>
<evidence type="ECO:0000313" key="3">
    <source>
        <dbReference type="Proteomes" id="UP001612741"/>
    </source>
</evidence>
<reference evidence="2 3" key="1">
    <citation type="submission" date="2024-10" db="EMBL/GenBank/DDBJ databases">
        <title>The Natural Products Discovery Center: Release of the First 8490 Sequenced Strains for Exploring Actinobacteria Biosynthetic Diversity.</title>
        <authorList>
            <person name="Kalkreuter E."/>
            <person name="Kautsar S.A."/>
            <person name="Yang D."/>
            <person name="Bader C.D."/>
            <person name="Teijaro C.N."/>
            <person name="Fluegel L."/>
            <person name="Davis C.M."/>
            <person name="Simpson J.R."/>
            <person name="Lauterbach L."/>
            <person name="Steele A.D."/>
            <person name="Gui C."/>
            <person name="Meng S."/>
            <person name="Li G."/>
            <person name="Viehrig K."/>
            <person name="Ye F."/>
            <person name="Su P."/>
            <person name="Kiefer A.F."/>
            <person name="Nichols A."/>
            <person name="Cepeda A.J."/>
            <person name="Yan W."/>
            <person name="Fan B."/>
            <person name="Jiang Y."/>
            <person name="Adhikari A."/>
            <person name="Zheng C.-J."/>
            <person name="Schuster L."/>
            <person name="Cowan T.M."/>
            <person name="Smanski M.J."/>
            <person name="Chevrette M.G."/>
            <person name="De Carvalho L.P.S."/>
            <person name="Shen B."/>
        </authorList>
    </citation>
    <scope>NUCLEOTIDE SEQUENCE [LARGE SCALE GENOMIC DNA]</scope>
    <source>
        <strain evidence="2 3">NPDC050545</strain>
    </source>
</reference>
<gene>
    <name evidence="2" type="ORF">ACIBG2_25645</name>
</gene>
<proteinExistence type="predicted"/>
<dbReference type="Pfam" id="PF13521">
    <property type="entry name" value="AAA_28"/>
    <property type="match status" value="1"/>
</dbReference>
<dbReference type="InterPro" id="IPR027417">
    <property type="entry name" value="P-loop_NTPase"/>
</dbReference>
<sequence>MSERFIVLTGGPGSGKSTLIDRLEAAGYARTEEAGRAIIQDQSAIGGRALPWADKDLFAELMLAWELRSHRAAPTGDGPVFFDRGVVDVIGYLRLEDRPVPPHVHEAALRFRYHRRVFAAPPWPEIYTNDAERKQSPEEAERTYAAVTGAYADYGYELVTLPKASVEDRLGFLLGNIHLS</sequence>